<comment type="caution">
    <text evidence="11">The sequence shown here is derived from an EMBL/GenBank/DDBJ whole genome shotgun (WGS) entry which is preliminary data.</text>
</comment>
<feature type="transmembrane region" description="Helical" evidence="9">
    <location>
        <begin position="76"/>
        <end position="99"/>
    </location>
</feature>
<dbReference type="InterPro" id="IPR045378">
    <property type="entry name" value="LNT_N"/>
</dbReference>
<dbReference type="RefSeq" id="WP_068541950.1">
    <property type="nucleotide sequence ID" value="NZ_LSFI01000022.1"/>
</dbReference>
<keyword evidence="6 9" id="KW-1133">Transmembrane helix</keyword>
<dbReference type="PROSITE" id="PS50263">
    <property type="entry name" value="CN_HYDROLASE"/>
    <property type="match status" value="1"/>
</dbReference>
<evidence type="ECO:0000256" key="6">
    <source>
        <dbReference type="ARBA" id="ARBA00022989"/>
    </source>
</evidence>
<comment type="pathway">
    <text evidence="9">Protein modification; lipoprotein biosynthesis (N-acyl transfer).</text>
</comment>
<dbReference type="PANTHER" id="PTHR38686">
    <property type="entry name" value="APOLIPOPROTEIN N-ACYLTRANSFERASE"/>
    <property type="match status" value="1"/>
</dbReference>
<dbReference type="Pfam" id="PF00795">
    <property type="entry name" value="CN_hydrolase"/>
    <property type="match status" value="1"/>
</dbReference>
<evidence type="ECO:0000256" key="2">
    <source>
        <dbReference type="ARBA" id="ARBA00010065"/>
    </source>
</evidence>
<dbReference type="Proteomes" id="UP000076964">
    <property type="component" value="Unassembled WGS sequence"/>
</dbReference>
<proteinExistence type="inferred from homology"/>
<dbReference type="InterPro" id="IPR036526">
    <property type="entry name" value="C-N_Hydrolase_sf"/>
</dbReference>
<dbReference type="EC" id="2.3.1.269" evidence="9"/>
<evidence type="ECO:0000256" key="7">
    <source>
        <dbReference type="ARBA" id="ARBA00023136"/>
    </source>
</evidence>
<comment type="similarity">
    <text evidence="2 9">Belongs to the CN hydrolase family. Apolipoprotein N-acyltransferase subfamily.</text>
</comment>
<dbReference type="AlphaFoldDB" id="A0A177E858"/>
<dbReference type="Pfam" id="PF20154">
    <property type="entry name" value="LNT_N"/>
    <property type="match status" value="1"/>
</dbReference>
<keyword evidence="7 9" id="KW-0472">Membrane</keyword>
<comment type="subcellular location">
    <subcellularLocation>
        <location evidence="1 9">Cell membrane</location>
        <topology evidence="1 9">Multi-pass membrane protein</topology>
    </subcellularLocation>
</comment>
<evidence type="ECO:0000259" key="10">
    <source>
        <dbReference type="PROSITE" id="PS50263"/>
    </source>
</evidence>
<accession>A0A177E858</accession>
<dbReference type="InterPro" id="IPR003010">
    <property type="entry name" value="C-N_Hydrolase"/>
</dbReference>
<dbReference type="GO" id="GO:0005886">
    <property type="term" value="C:plasma membrane"/>
    <property type="evidence" value="ECO:0007669"/>
    <property type="project" value="UniProtKB-SubCell"/>
</dbReference>
<dbReference type="NCBIfam" id="TIGR00546">
    <property type="entry name" value="lnt"/>
    <property type="match status" value="1"/>
</dbReference>
<dbReference type="CDD" id="cd07571">
    <property type="entry name" value="ALP_N-acyl_transferase"/>
    <property type="match status" value="1"/>
</dbReference>
<comment type="function">
    <text evidence="9">Catalyzes the phospholipid dependent N-acylation of the N-terminal cysteine of apolipoprotein, the last step in lipoprotein maturation.</text>
</comment>
<evidence type="ECO:0000313" key="12">
    <source>
        <dbReference type="Proteomes" id="UP000076964"/>
    </source>
</evidence>
<keyword evidence="5 9" id="KW-0812">Transmembrane</keyword>
<feature type="transmembrane region" description="Helical" evidence="9">
    <location>
        <begin position="185"/>
        <end position="204"/>
    </location>
</feature>
<gene>
    <name evidence="9" type="primary">lnt</name>
    <name evidence="11" type="ORF">TH606_05660</name>
</gene>
<name>A0A177E858_9BACT</name>
<dbReference type="GO" id="GO:0042158">
    <property type="term" value="P:lipoprotein biosynthetic process"/>
    <property type="evidence" value="ECO:0007669"/>
    <property type="project" value="UniProtKB-UniRule"/>
</dbReference>
<dbReference type="UniPathway" id="UPA00666"/>
<feature type="domain" description="CN hydrolase" evidence="10">
    <location>
        <begin position="218"/>
        <end position="465"/>
    </location>
</feature>
<dbReference type="InterPro" id="IPR004563">
    <property type="entry name" value="Apolipo_AcylTrfase"/>
</dbReference>
<feature type="transmembrane region" description="Helical" evidence="9">
    <location>
        <begin position="111"/>
        <end position="128"/>
    </location>
</feature>
<keyword evidence="4 9" id="KW-0808">Transferase</keyword>
<comment type="catalytic activity">
    <reaction evidence="9">
        <text>N-terminal S-1,2-diacyl-sn-glyceryl-L-cysteinyl-[lipoprotein] + a glycerophospholipid = N-acyl-S-1,2-diacyl-sn-glyceryl-L-cysteinyl-[lipoprotein] + a 2-acyl-sn-glycero-3-phospholipid + H(+)</text>
        <dbReference type="Rhea" id="RHEA:48228"/>
        <dbReference type="Rhea" id="RHEA-COMP:14681"/>
        <dbReference type="Rhea" id="RHEA-COMP:14684"/>
        <dbReference type="ChEBI" id="CHEBI:15378"/>
        <dbReference type="ChEBI" id="CHEBI:136912"/>
        <dbReference type="ChEBI" id="CHEBI:140656"/>
        <dbReference type="ChEBI" id="CHEBI:140657"/>
        <dbReference type="ChEBI" id="CHEBI:140660"/>
        <dbReference type="EC" id="2.3.1.269"/>
    </reaction>
</comment>
<dbReference type="SUPFAM" id="SSF56317">
    <property type="entry name" value="Carbon-nitrogen hydrolase"/>
    <property type="match status" value="1"/>
</dbReference>
<evidence type="ECO:0000313" key="11">
    <source>
        <dbReference type="EMBL" id="OAG27681.1"/>
    </source>
</evidence>
<evidence type="ECO:0000256" key="9">
    <source>
        <dbReference type="HAMAP-Rule" id="MF_01148"/>
    </source>
</evidence>
<dbReference type="GO" id="GO:0016410">
    <property type="term" value="F:N-acyltransferase activity"/>
    <property type="evidence" value="ECO:0007669"/>
    <property type="project" value="UniProtKB-UniRule"/>
</dbReference>
<feature type="transmembrane region" description="Helical" evidence="9">
    <location>
        <begin position="148"/>
        <end position="173"/>
    </location>
</feature>
<feature type="transmembrane region" description="Helical" evidence="9">
    <location>
        <begin position="475"/>
        <end position="493"/>
    </location>
</feature>
<dbReference type="PANTHER" id="PTHR38686:SF1">
    <property type="entry name" value="APOLIPOPROTEIN N-ACYLTRANSFERASE"/>
    <property type="match status" value="1"/>
</dbReference>
<dbReference type="EMBL" id="LSFI01000022">
    <property type="protein sequence ID" value="OAG27681.1"/>
    <property type="molecule type" value="Genomic_DNA"/>
</dbReference>
<reference evidence="11 12" key="1">
    <citation type="submission" date="2016-02" db="EMBL/GenBank/DDBJ databases">
        <title>Draft genome sequence of Thermodesulfatator sp. S606.</title>
        <authorList>
            <person name="Lai Q."/>
            <person name="Cao J."/>
            <person name="Dupont S."/>
            <person name="Shao Z."/>
            <person name="Jebbar M."/>
            <person name="Alain K."/>
        </authorList>
    </citation>
    <scope>NUCLEOTIDE SEQUENCE [LARGE SCALE GENOMIC DNA]</scope>
    <source>
        <strain evidence="11 12">S606</strain>
    </source>
</reference>
<evidence type="ECO:0000256" key="3">
    <source>
        <dbReference type="ARBA" id="ARBA00022475"/>
    </source>
</evidence>
<protein>
    <recommendedName>
        <fullName evidence="9">Apolipoprotein N-acyltransferase</fullName>
        <shortName evidence="9">ALP N-acyltransferase</shortName>
        <ecNumber evidence="9">2.3.1.269</ecNumber>
    </recommendedName>
</protein>
<keyword evidence="12" id="KW-1185">Reference proteome</keyword>
<dbReference type="HAMAP" id="MF_01148">
    <property type="entry name" value="Lnt"/>
    <property type="match status" value="1"/>
</dbReference>
<keyword evidence="8 9" id="KW-0012">Acyltransferase</keyword>
<feature type="transmembrane region" description="Helical" evidence="9">
    <location>
        <begin position="45"/>
        <end position="64"/>
    </location>
</feature>
<keyword evidence="3 9" id="KW-1003">Cell membrane</keyword>
<dbReference type="OrthoDB" id="9804277at2"/>
<evidence type="ECO:0000256" key="1">
    <source>
        <dbReference type="ARBA" id="ARBA00004651"/>
    </source>
</evidence>
<organism evidence="11 12">
    <name type="scientific">Thermodesulfatator autotrophicus</name>
    <dbReference type="NCBI Taxonomy" id="1795632"/>
    <lineage>
        <taxon>Bacteria</taxon>
        <taxon>Pseudomonadati</taxon>
        <taxon>Thermodesulfobacteriota</taxon>
        <taxon>Thermodesulfobacteria</taxon>
        <taxon>Thermodesulfobacteriales</taxon>
        <taxon>Thermodesulfatatoraceae</taxon>
        <taxon>Thermodesulfatator</taxon>
    </lineage>
</organism>
<dbReference type="Gene3D" id="3.60.110.10">
    <property type="entry name" value="Carbon-nitrogen hydrolase"/>
    <property type="match status" value="1"/>
</dbReference>
<sequence>MWPYFLAIISGILLFLAHPKVDFSFLAFFALAFTLEAIKISRQPFRLGFLTGFIYFFGLFYWLINVMTDFGGLPFLAAVGTLSLLAAYLALYLAIPFWLSDKLGLFRPGPLNAFFWAALFTVFEFLRVKVPFAFPWGFLGATQYKNLFLIQIASIGGVYAVSFVLYLINYVCFAFISEQIKARNTLALGLLVLLGAYLYGAKALNFEYSGPSQKVALIQGNIPQESKWTPPSKIESLKKYLRLSQKVLQEKPEVIIWPETALPFFFGFEKELSEKITRWVSANKVYLILGAPRLEREGDKYKVFNSLFLIDPKGQIKAIYDKQRLVPFGEFVPFEDTFPFLRTFAVAAGGYSPGPNHAPLALEPEKSFGGLVCFESVFPDLAREQVLKGATALLVATNDAWFRTSAGPYQHFAQAVFRAVENRRYLVRVANTGISGLIDPHGRIILQTPLEKEAYPTVVVKHLPDKSCYTKYGDWWPITCAFSILLLIIKNWWGRRK</sequence>
<feature type="transmembrane region" description="Helical" evidence="9">
    <location>
        <begin position="6"/>
        <end position="33"/>
    </location>
</feature>
<evidence type="ECO:0000256" key="5">
    <source>
        <dbReference type="ARBA" id="ARBA00022692"/>
    </source>
</evidence>
<dbReference type="STRING" id="1795632.TH606_05660"/>
<evidence type="ECO:0000256" key="4">
    <source>
        <dbReference type="ARBA" id="ARBA00022679"/>
    </source>
</evidence>
<evidence type="ECO:0000256" key="8">
    <source>
        <dbReference type="ARBA" id="ARBA00023315"/>
    </source>
</evidence>